<organism evidence="4">
    <name type="scientific">uncultured Caudovirales phage</name>
    <dbReference type="NCBI Taxonomy" id="2100421"/>
    <lineage>
        <taxon>Viruses</taxon>
        <taxon>Duplodnaviria</taxon>
        <taxon>Heunggongvirae</taxon>
        <taxon>Uroviricota</taxon>
        <taxon>Caudoviricetes</taxon>
        <taxon>Peduoviridae</taxon>
        <taxon>Maltschvirus</taxon>
        <taxon>Maltschvirus maltsch</taxon>
    </lineage>
</organism>
<evidence type="ECO:0000259" key="3">
    <source>
        <dbReference type="Pfam" id="PF16861"/>
    </source>
</evidence>
<dbReference type="InterPro" id="IPR051338">
    <property type="entry name" value="NodU/CmcH_Carbamoyltrnsfr"/>
</dbReference>
<dbReference type="InterPro" id="IPR043129">
    <property type="entry name" value="ATPase_NBD"/>
</dbReference>
<dbReference type="EMBL" id="LR796274">
    <property type="protein sequence ID" value="CAB4133687.1"/>
    <property type="molecule type" value="Genomic_DNA"/>
</dbReference>
<dbReference type="PANTHER" id="PTHR34847:SF1">
    <property type="entry name" value="NODULATION PROTEIN U"/>
    <property type="match status" value="1"/>
</dbReference>
<gene>
    <name evidence="4" type="ORF">UFOVP257_409</name>
</gene>
<dbReference type="CDD" id="cd24033">
    <property type="entry name" value="ASKHA_NBD_NodU_CmcH-like_N"/>
    <property type="match status" value="1"/>
</dbReference>
<keyword evidence="4" id="KW-0808">Transferase</keyword>
<dbReference type="Gene3D" id="3.90.870.20">
    <property type="entry name" value="Carbamoyltransferase, C-terminal domain"/>
    <property type="match status" value="1"/>
</dbReference>
<sequence>MNILGVSAGFHDAAISVINTHGDILFAGHSERYSKVKNDPDICKGLMDEIREYNIDTIAYYEQPLAKQLRQLYSGQGVEWNKLTAKNIIYKQCAPWLPNKPKHIKSYNHHLSHAAAGFQTSSFDRATVVVIDAIGEWDTISIYGAEYVNGRAKYKKLWGQRYPHSIGLFYSAMTQRVGLKPNEDEYILMGMSAYGVPFGAASMQDHLVLNEWESTFKDNLHIGVGKDFFHDVHDADIAAAAQKTVEKLIYNIMRRARDFAWSTNLVYMGGVALNCLANRNLGEYFENIWIMPNPGDAGSSLGAAALAYGGRINWTTAYLGHSIAGTYPVNSILDSLLANNIVGVASGKAEFGPRALGNRSLLADPRGADIKDRVNEIKRRQKFRPFAPVILAEMADQYFDFHYGWSSSPYMQSVALCKFPDDYPAICHVDGTSRVQTVEKDGSGIRELLEKWYLMTDCPMLLNTSLNIKGEPMVNDRTDADRFEELYGIKVYS</sequence>
<evidence type="ECO:0000313" key="4">
    <source>
        <dbReference type="EMBL" id="CAB4133687.1"/>
    </source>
</evidence>
<feature type="domain" description="Carbamoyltransferase" evidence="2">
    <location>
        <begin position="3"/>
        <end position="304"/>
    </location>
</feature>
<dbReference type="GO" id="GO:0016740">
    <property type="term" value="F:transferase activity"/>
    <property type="evidence" value="ECO:0007669"/>
    <property type="project" value="UniProtKB-KW"/>
</dbReference>
<accession>A0A6J5LKT7</accession>
<comment type="similarity">
    <text evidence="1">Belongs to the NodU/CmcH family.</text>
</comment>
<dbReference type="SUPFAM" id="SSF53067">
    <property type="entry name" value="Actin-like ATPase domain"/>
    <property type="match status" value="1"/>
</dbReference>
<protein>
    <submittedName>
        <fullName evidence="4">COG2192 Predicted carbamoyl transferase, NodU family</fullName>
    </submittedName>
</protein>
<name>A0A6J5LKT7_9CAUD</name>
<evidence type="ECO:0000259" key="2">
    <source>
        <dbReference type="Pfam" id="PF02543"/>
    </source>
</evidence>
<dbReference type="Gene3D" id="3.30.420.40">
    <property type="match status" value="2"/>
</dbReference>
<dbReference type="InterPro" id="IPR031730">
    <property type="entry name" value="Carbam_trans_C"/>
</dbReference>
<dbReference type="PANTHER" id="PTHR34847">
    <property type="entry name" value="NODULATION PROTEIN U"/>
    <property type="match status" value="1"/>
</dbReference>
<dbReference type="Pfam" id="PF02543">
    <property type="entry name" value="Carbam_trans_N"/>
    <property type="match status" value="1"/>
</dbReference>
<dbReference type="Pfam" id="PF16861">
    <property type="entry name" value="Carbam_trans_C"/>
    <property type="match status" value="1"/>
</dbReference>
<reference evidence="4" key="1">
    <citation type="submission" date="2020-04" db="EMBL/GenBank/DDBJ databases">
        <authorList>
            <person name="Chiriac C."/>
            <person name="Salcher M."/>
            <person name="Ghai R."/>
            <person name="Kavagutti S V."/>
        </authorList>
    </citation>
    <scope>NUCLEOTIDE SEQUENCE</scope>
</reference>
<feature type="domain" description="Carbamoyltransferase C-terminal" evidence="3">
    <location>
        <begin position="335"/>
        <end position="482"/>
    </location>
</feature>
<proteinExistence type="inferred from homology"/>
<dbReference type="InterPro" id="IPR038152">
    <property type="entry name" value="Carbam_trans_C_sf"/>
</dbReference>
<evidence type="ECO:0000256" key="1">
    <source>
        <dbReference type="ARBA" id="ARBA00006129"/>
    </source>
</evidence>
<dbReference type="InterPro" id="IPR003696">
    <property type="entry name" value="Carbtransf_dom"/>
</dbReference>